<dbReference type="SUPFAM" id="SSF53756">
    <property type="entry name" value="UDP-Glycosyltransferase/glycogen phosphorylase"/>
    <property type="match status" value="1"/>
</dbReference>
<dbReference type="Proteomes" id="UP000092018">
    <property type="component" value="Chromosome 1"/>
</dbReference>
<dbReference type="GO" id="GO:0016758">
    <property type="term" value="F:hexosyltransferase activity"/>
    <property type="evidence" value="ECO:0007669"/>
    <property type="project" value="InterPro"/>
</dbReference>
<dbReference type="InterPro" id="IPR016181">
    <property type="entry name" value="Acyl_CoA_acyltransferase"/>
</dbReference>
<dbReference type="CDD" id="cd04301">
    <property type="entry name" value="NAT_SF"/>
    <property type="match status" value="1"/>
</dbReference>
<evidence type="ECO:0000256" key="1">
    <source>
        <dbReference type="PIRSR" id="PIRSR620023-1"/>
    </source>
</evidence>
<dbReference type="NCBIfam" id="TIGR03590">
    <property type="entry name" value="PseG"/>
    <property type="match status" value="1"/>
</dbReference>
<dbReference type="AlphaFoldDB" id="A0AAN0XSS1"/>
<dbReference type="InterPro" id="IPR000182">
    <property type="entry name" value="GNAT_dom"/>
</dbReference>
<evidence type="ECO:0000259" key="3">
    <source>
        <dbReference type="PROSITE" id="PS51186"/>
    </source>
</evidence>
<feature type="active site" description="Proton acceptor" evidence="1">
    <location>
        <position position="17"/>
    </location>
</feature>
<dbReference type="Gene3D" id="3.40.630.30">
    <property type="match status" value="1"/>
</dbReference>
<dbReference type="InterPro" id="IPR007235">
    <property type="entry name" value="Glyco_trans_28_C"/>
</dbReference>
<reference evidence="4 5" key="1">
    <citation type="submission" date="2016-06" db="EMBL/GenBank/DDBJ databases">
        <title>Adaptive Radiation by Waves of Gene Transfer Leads to Fine-Scale Resource Partitioning in Marine Microbes.</title>
        <authorList>
            <person name="Hehemann J.-H."/>
            <person name="Arevalo P."/>
            <person name="Datta M.S."/>
            <person name="Yu X."/>
            <person name="Corzett C."/>
            <person name="Henschel A."/>
            <person name="Preheim S.P."/>
            <person name="Timberlake S."/>
            <person name="Alm E.J."/>
            <person name="Polz M.F."/>
        </authorList>
    </citation>
    <scope>NUCLEOTIDE SEQUENCE [LARGE SCALE GENOMIC DNA]</scope>
    <source>
        <strain evidence="4 5">FF50</strain>
    </source>
</reference>
<evidence type="ECO:0000256" key="2">
    <source>
        <dbReference type="PIRSR" id="PIRSR620023-2"/>
    </source>
</evidence>
<dbReference type="RefSeq" id="WP_065209383.1">
    <property type="nucleotide sequence ID" value="NZ_CP016177.1"/>
</dbReference>
<dbReference type="Gene3D" id="3.40.50.2000">
    <property type="entry name" value="Glycogen Phosphorylase B"/>
    <property type="match status" value="1"/>
</dbReference>
<dbReference type="KEGG" id="vbr:A6E01_00905"/>
<dbReference type="Pfam" id="PF13302">
    <property type="entry name" value="Acetyltransf_3"/>
    <property type="match status" value="1"/>
</dbReference>
<keyword evidence="4" id="KW-0378">Hydrolase</keyword>
<dbReference type="PANTHER" id="PTHR21015:SF22">
    <property type="entry name" value="GLYCOSYLTRANSFERASE"/>
    <property type="match status" value="1"/>
</dbReference>
<evidence type="ECO:0000313" key="5">
    <source>
        <dbReference type="Proteomes" id="UP000092018"/>
    </source>
</evidence>
<accession>A0AAN0XSS1</accession>
<evidence type="ECO:0000313" key="4">
    <source>
        <dbReference type="EMBL" id="ANO31846.1"/>
    </source>
</evidence>
<dbReference type="PANTHER" id="PTHR21015">
    <property type="entry name" value="UDP-N-ACETYLGLUCOSAMINE--N-ACETYLMURAMYL-(PENTAPEPTIDE) PYROPHOSPHORYL-UNDECAPRENOL N-ACETYLGLUCOSAMINE TRANSFERASE 1"/>
    <property type="match status" value="1"/>
</dbReference>
<dbReference type="Gene3D" id="3.40.50.11190">
    <property type="match status" value="1"/>
</dbReference>
<protein>
    <submittedName>
        <fullName evidence="4">UDP-2,4-diacetamido-2,4, 6-trideoxy-beta-L-altropyranose hydrolase</fullName>
    </submittedName>
</protein>
<sequence length="498" mass="55855">MNVVFRVDASIYIGSGHVMRCLVLADELVAQGHRVCFACLPQEGDMITFIQNRSYEVISLTSPGQSIPPTSNEDYLGWLQRPVEVDAHNFIDLVGKADVVVTDHYAIGCKWQTIVRHKLSCKLVAIDDLKRLHDSDLIIDQTFGRESLEYLYASTVLAGSQYSLISPLFARVREKALEKTTCSARIKVLVTMGGIDAPNATIRVLKCLSQRVDADFTVLLGPRSPHFHKVKAFCSEYENISHIDFVEDMPHLMLQHDMAIGAPGSTTWERASLGLPSIIIPLAPNQNEIGAKLDTCNIAIRVSLLNLEDELPKAYVRLIEDWPAYRSRNFKLCDGRGVKMAVGTINRVCGLSQSLHLEKATDTDIDLVYQWQCHPNTRKYALNTQLPSWDEHVKWMSDKIESLNSLFYIAKEEVGGKPLGVYRLDRISSNNYLVSIFVAPDCYRQGVATRILQVSDIVHSDLTLHATVLEANTASQALFEQAGYQRISSEKFIRFPID</sequence>
<dbReference type="GO" id="GO:0016747">
    <property type="term" value="F:acyltransferase activity, transferring groups other than amino-acyl groups"/>
    <property type="evidence" value="ECO:0007669"/>
    <property type="project" value="InterPro"/>
</dbReference>
<dbReference type="EMBL" id="CP016177">
    <property type="protein sequence ID" value="ANO31846.1"/>
    <property type="molecule type" value="Genomic_DNA"/>
</dbReference>
<proteinExistence type="predicted"/>
<feature type="binding site" evidence="2">
    <location>
        <position position="269"/>
    </location>
    <ligand>
        <name>substrate</name>
    </ligand>
</feature>
<gene>
    <name evidence="4" type="ORF">A6E01_00905</name>
</gene>
<dbReference type="Pfam" id="PF04101">
    <property type="entry name" value="Glyco_tran_28_C"/>
    <property type="match status" value="1"/>
</dbReference>
<feature type="domain" description="N-acetyltransferase" evidence="3">
    <location>
        <begin position="355"/>
        <end position="498"/>
    </location>
</feature>
<dbReference type="SUPFAM" id="SSF55729">
    <property type="entry name" value="Acyl-CoA N-acyltransferases (Nat)"/>
    <property type="match status" value="1"/>
</dbReference>
<dbReference type="InterPro" id="IPR020023">
    <property type="entry name" value="PseG"/>
</dbReference>
<dbReference type="GO" id="GO:0016787">
    <property type="term" value="F:hydrolase activity"/>
    <property type="evidence" value="ECO:0007669"/>
    <property type="project" value="UniProtKB-KW"/>
</dbReference>
<dbReference type="PROSITE" id="PS51186">
    <property type="entry name" value="GNAT"/>
    <property type="match status" value="1"/>
</dbReference>
<organism evidence="4 5">
    <name type="scientific">Vibrio breoganii</name>
    <dbReference type="NCBI Taxonomy" id="553239"/>
    <lineage>
        <taxon>Bacteria</taxon>
        <taxon>Pseudomonadati</taxon>
        <taxon>Pseudomonadota</taxon>
        <taxon>Gammaproteobacteria</taxon>
        <taxon>Vibrionales</taxon>
        <taxon>Vibrionaceae</taxon>
        <taxon>Vibrio</taxon>
    </lineage>
</organism>
<name>A0AAN0XSS1_9VIBR</name>